<feature type="region of interest" description="Disordered" evidence="1">
    <location>
        <begin position="105"/>
        <end position="132"/>
    </location>
</feature>
<dbReference type="Proteomes" id="UP000734854">
    <property type="component" value="Unassembled WGS sequence"/>
</dbReference>
<protein>
    <submittedName>
        <fullName evidence="2">Uncharacterized protein</fullName>
    </submittedName>
</protein>
<evidence type="ECO:0000256" key="1">
    <source>
        <dbReference type="SAM" id="MobiDB-lite"/>
    </source>
</evidence>
<keyword evidence="3" id="KW-1185">Reference proteome</keyword>
<reference evidence="2 3" key="1">
    <citation type="submission" date="2020-08" db="EMBL/GenBank/DDBJ databases">
        <title>Plant Genome Project.</title>
        <authorList>
            <person name="Zhang R.-G."/>
        </authorList>
    </citation>
    <scope>NUCLEOTIDE SEQUENCE [LARGE SCALE GENOMIC DNA]</scope>
    <source>
        <tissue evidence="2">Rhizome</tissue>
    </source>
</reference>
<evidence type="ECO:0000313" key="3">
    <source>
        <dbReference type="Proteomes" id="UP000734854"/>
    </source>
</evidence>
<name>A0A8J5KAJ6_ZINOF</name>
<dbReference type="AlphaFoldDB" id="A0A8J5KAJ6"/>
<dbReference type="EMBL" id="JACMSC010000018">
    <property type="protein sequence ID" value="KAG6475381.1"/>
    <property type="molecule type" value="Genomic_DNA"/>
</dbReference>
<gene>
    <name evidence="2" type="ORF">ZIOFF_064599</name>
</gene>
<sequence>MLKSDAGSRGGHDRAVIDEVQMVEEEEEPFLGFSDTLDAYSDDEDVAKSSEDGGQINLVRHMTEEARTTAQVTEENTAVQISNTPVLVAVRYVGGCRVFQKTARPGRVGKRGRGDVFSDQHTQGVSGDTGVP</sequence>
<evidence type="ECO:0000313" key="2">
    <source>
        <dbReference type="EMBL" id="KAG6475381.1"/>
    </source>
</evidence>
<proteinExistence type="predicted"/>
<organism evidence="2 3">
    <name type="scientific">Zingiber officinale</name>
    <name type="common">Ginger</name>
    <name type="synonym">Amomum zingiber</name>
    <dbReference type="NCBI Taxonomy" id="94328"/>
    <lineage>
        <taxon>Eukaryota</taxon>
        <taxon>Viridiplantae</taxon>
        <taxon>Streptophyta</taxon>
        <taxon>Embryophyta</taxon>
        <taxon>Tracheophyta</taxon>
        <taxon>Spermatophyta</taxon>
        <taxon>Magnoliopsida</taxon>
        <taxon>Liliopsida</taxon>
        <taxon>Zingiberales</taxon>
        <taxon>Zingiberaceae</taxon>
        <taxon>Zingiber</taxon>
    </lineage>
</organism>
<accession>A0A8J5KAJ6</accession>
<comment type="caution">
    <text evidence="2">The sequence shown here is derived from an EMBL/GenBank/DDBJ whole genome shotgun (WGS) entry which is preliminary data.</text>
</comment>